<dbReference type="SUPFAM" id="SSF50998">
    <property type="entry name" value="Quinoprotein alcohol dehydrogenase-like"/>
    <property type="match status" value="1"/>
</dbReference>
<dbReference type="InterPro" id="IPR015943">
    <property type="entry name" value="WD40/YVTN_repeat-like_dom_sf"/>
</dbReference>
<dbReference type="PROSITE" id="PS00108">
    <property type="entry name" value="PROTEIN_KINASE_ST"/>
    <property type="match status" value="1"/>
</dbReference>
<keyword evidence="5" id="KW-0812">Transmembrane</keyword>
<dbReference type="Proteomes" id="UP001612741">
    <property type="component" value="Unassembled WGS sequence"/>
</dbReference>
<proteinExistence type="predicted"/>
<dbReference type="EC" id="2.7.11.1" evidence="7"/>
<sequence>MVEVRRLRSGEPREVAGYRLLGVLGDGGQGSVYLGEDADGGQAAVKVLHARLVTDRRAVRRFLAEAQTAEKVAGHGTARVMEAGVLDDRPYLVSEFVDGPSLQQYVAGNGPLRGADLLALAVATATSLAAIHEAEIVHRDFKPNNVLMGPDGPRVIDFGVARTPDSATTATSSVVGTPGYMAPEQISGEPVTPASDMFAWASTMAYAATGVSLFGGDSIPAVMHRILNADPDLTGVEEPLRSVLSSCLAKVPAHRPGAAEVLTSLAKRTQETRPAARRVKRRRRRLAVAGMAVLILGGGAIGLLTRGNTGQGGNPAEASEMNAGNGPMVFGNDSDTISKIAIGTGDDMGDMKDMGNVGIVAVANETKGRIQLWLPDMQDLLDQVPIGTKKVTSLAFTKVGKQSVVVWAGVEGVVRTWTPSKGKQVVATQVCKGHVTLSVVPVKQRPAAYLMCSEGFMRVWDLATKANHGGVRRMPEVTDATWAGTGTDVFAVLSKGVVQQIDPWGGAKKTMTVQAARASGVEVAAGLVAVRVNGVGVRMYDQKTNRLRCTVKVPSKSALADDFALTKNALVTGINGVTVWNPRTCKRLYTMSDISGGPVTALTVGQLDGVQSLVVAKPKEELAVWELRGP</sequence>
<evidence type="ECO:0000256" key="2">
    <source>
        <dbReference type="ARBA" id="ARBA00022741"/>
    </source>
</evidence>
<dbReference type="CDD" id="cd14014">
    <property type="entry name" value="STKc_PknB_like"/>
    <property type="match status" value="1"/>
</dbReference>
<dbReference type="Gene3D" id="1.10.510.10">
    <property type="entry name" value="Transferase(Phosphotransferase) domain 1"/>
    <property type="match status" value="1"/>
</dbReference>
<dbReference type="InterPro" id="IPR008271">
    <property type="entry name" value="Ser/Thr_kinase_AS"/>
</dbReference>
<dbReference type="PROSITE" id="PS50011">
    <property type="entry name" value="PROTEIN_KINASE_DOM"/>
    <property type="match status" value="1"/>
</dbReference>
<dbReference type="GO" id="GO:0004674">
    <property type="term" value="F:protein serine/threonine kinase activity"/>
    <property type="evidence" value="ECO:0007669"/>
    <property type="project" value="UniProtKB-EC"/>
</dbReference>
<dbReference type="Gene3D" id="3.30.200.20">
    <property type="entry name" value="Phosphorylase Kinase, domain 1"/>
    <property type="match status" value="1"/>
</dbReference>
<dbReference type="RefSeq" id="WP_397084338.1">
    <property type="nucleotide sequence ID" value="NZ_JBITGY010000006.1"/>
</dbReference>
<protein>
    <submittedName>
        <fullName evidence="7">Serine/threonine-protein kinase</fullName>
        <ecNumber evidence="7">2.7.11.1</ecNumber>
    </submittedName>
</protein>
<dbReference type="Pfam" id="PF00069">
    <property type="entry name" value="Pkinase"/>
    <property type="match status" value="1"/>
</dbReference>
<dbReference type="SUPFAM" id="SSF56112">
    <property type="entry name" value="Protein kinase-like (PK-like)"/>
    <property type="match status" value="1"/>
</dbReference>
<evidence type="ECO:0000313" key="7">
    <source>
        <dbReference type="EMBL" id="MFI6500440.1"/>
    </source>
</evidence>
<keyword evidence="5" id="KW-0472">Membrane</keyword>
<evidence type="ECO:0000256" key="5">
    <source>
        <dbReference type="SAM" id="Phobius"/>
    </source>
</evidence>
<evidence type="ECO:0000313" key="8">
    <source>
        <dbReference type="Proteomes" id="UP001612741"/>
    </source>
</evidence>
<dbReference type="InterPro" id="IPR011009">
    <property type="entry name" value="Kinase-like_dom_sf"/>
</dbReference>
<dbReference type="InterPro" id="IPR011047">
    <property type="entry name" value="Quinoprotein_ADH-like_sf"/>
</dbReference>
<keyword evidence="8" id="KW-1185">Reference proteome</keyword>
<dbReference type="Gene3D" id="2.130.10.10">
    <property type="entry name" value="YVTN repeat-like/Quinoprotein amine dehydrogenase"/>
    <property type="match status" value="1"/>
</dbReference>
<evidence type="ECO:0000256" key="1">
    <source>
        <dbReference type="ARBA" id="ARBA00022679"/>
    </source>
</evidence>
<dbReference type="InterPro" id="IPR000719">
    <property type="entry name" value="Prot_kinase_dom"/>
</dbReference>
<evidence type="ECO:0000259" key="6">
    <source>
        <dbReference type="PROSITE" id="PS50011"/>
    </source>
</evidence>
<dbReference type="PANTHER" id="PTHR43289:SF34">
    <property type="entry name" value="SERINE_THREONINE-PROTEIN KINASE YBDM-RELATED"/>
    <property type="match status" value="1"/>
</dbReference>
<comment type="caution">
    <text evidence="7">The sequence shown here is derived from an EMBL/GenBank/DDBJ whole genome shotgun (WGS) entry which is preliminary data.</text>
</comment>
<keyword evidence="1 7" id="KW-0808">Transferase</keyword>
<dbReference type="PANTHER" id="PTHR43289">
    <property type="entry name" value="MITOGEN-ACTIVATED PROTEIN KINASE KINASE KINASE 20-RELATED"/>
    <property type="match status" value="1"/>
</dbReference>
<dbReference type="EMBL" id="JBITGY010000006">
    <property type="protein sequence ID" value="MFI6500440.1"/>
    <property type="molecule type" value="Genomic_DNA"/>
</dbReference>
<keyword evidence="4" id="KW-0067">ATP-binding</keyword>
<keyword evidence="3 7" id="KW-0418">Kinase</keyword>
<gene>
    <name evidence="7" type="ORF">ACIBG2_23885</name>
</gene>
<organism evidence="7 8">
    <name type="scientific">Nonomuraea typhae</name>
    <dbReference type="NCBI Taxonomy" id="2603600"/>
    <lineage>
        <taxon>Bacteria</taxon>
        <taxon>Bacillati</taxon>
        <taxon>Actinomycetota</taxon>
        <taxon>Actinomycetes</taxon>
        <taxon>Streptosporangiales</taxon>
        <taxon>Streptosporangiaceae</taxon>
        <taxon>Nonomuraea</taxon>
    </lineage>
</organism>
<evidence type="ECO:0000256" key="3">
    <source>
        <dbReference type="ARBA" id="ARBA00022777"/>
    </source>
</evidence>
<accession>A0ABW7YWX7</accession>
<feature type="transmembrane region" description="Helical" evidence="5">
    <location>
        <begin position="286"/>
        <end position="305"/>
    </location>
</feature>
<feature type="domain" description="Protein kinase" evidence="6">
    <location>
        <begin position="18"/>
        <end position="276"/>
    </location>
</feature>
<reference evidence="7 8" key="1">
    <citation type="submission" date="2024-10" db="EMBL/GenBank/DDBJ databases">
        <title>The Natural Products Discovery Center: Release of the First 8490 Sequenced Strains for Exploring Actinobacteria Biosynthetic Diversity.</title>
        <authorList>
            <person name="Kalkreuter E."/>
            <person name="Kautsar S.A."/>
            <person name="Yang D."/>
            <person name="Bader C.D."/>
            <person name="Teijaro C.N."/>
            <person name="Fluegel L."/>
            <person name="Davis C.M."/>
            <person name="Simpson J.R."/>
            <person name="Lauterbach L."/>
            <person name="Steele A.D."/>
            <person name="Gui C."/>
            <person name="Meng S."/>
            <person name="Li G."/>
            <person name="Viehrig K."/>
            <person name="Ye F."/>
            <person name="Su P."/>
            <person name="Kiefer A.F."/>
            <person name="Nichols A."/>
            <person name="Cepeda A.J."/>
            <person name="Yan W."/>
            <person name="Fan B."/>
            <person name="Jiang Y."/>
            <person name="Adhikari A."/>
            <person name="Zheng C.-J."/>
            <person name="Schuster L."/>
            <person name="Cowan T.M."/>
            <person name="Smanski M.J."/>
            <person name="Chevrette M.G."/>
            <person name="De Carvalho L.P.S."/>
            <person name="Shen B."/>
        </authorList>
    </citation>
    <scope>NUCLEOTIDE SEQUENCE [LARGE SCALE GENOMIC DNA]</scope>
    <source>
        <strain evidence="7 8">NPDC050545</strain>
    </source>
</reference>
<keyword evidence="5" id="KW-1133">Transmembrane helix</keyword>
<evidence type="ECO:0000256" key="4">
    <source>
        <dbReference type="ARBA" id="ARBA00022840"/>
    </source>
</evidence>
<name>A0ABW7YWX7_9ACTN</name>
<keyword evidence="2" id="KW-0547">Nucleotide-binding</keyword>